<feature type="region of interest" description="Disordered" evidence="1">
    <location>
        <begin position="1"/>
        <end position="81"/>
    </location>
</feature>
<dbReference type="OrthoDB" id="5419162at2759"/>
<name>W6QCY5_PENRF</name>
<feature type="compositionally biased region" description="Basic and acidic residues" evidence="1">
    <location>
        <begin position="43"/>
        <end position="52"/>
    </location>
</feature>
<keyword evidence="3" id="KW-1185">Reference proteome</keyword>
<evidence type="ECO:0000313" key="3">
    <source>
        <dbReference type="Proteomes" id="UP000030686"/>
    </source>
</evidence>
<dbReference type="EMBL" id="HG792017">
    <property type="protein sequence ID" value="CDM34320.1"/>
    <property type="molecule type" value="Genomic_DNA"/>
</dbReference>
<evidence type="ECO:0000256" key="1">
    <source>
        <dbReference type="SAM" id="MobiDB-lite"/>
    </source>
</evidence>
<sequence length="81" mass="8898">MSSLGEAKDVNLSIEEEVNARRGYSAKSKDNALDLLNDELDGDTPRHYRDEVPDQSTDSSGLVGVEKAAPEYHDNSESEDD</sequence>
<feature type="compositionally biased region" description="Basic and acidic residues" evidence="1">
    <location>
        <begin position="68"/>
        <end position="81"/>
    </location>
</feature>
<organism evidence="2 3">
    <name type="scientific">Penicillium roqueforti (strain FM164)</name>
    <dbReference type="NCBI Taxonomy" id="1365484"/>
    <lineage>
        <taxon>Eukaryota</taxon>
        <taxon>Fungi</taxon>
        <taxon>Dikarya</taxon>
        <taxon>Ascomycota</taxon>
        <taxon>Pezizomycotina</taxon>
        <taxon>Eurotiomycetes</taxon>
        <taxon>Eurotiomycetidae</taxon>
        <taxon>Eurotiales</taxon>
        <taxon>Aspergillaceae</taxon>
        <taxon>Penicillium</taxon>
    </lineage>
</organism>
<dbReference type="OMA" id="DAPRHYL"/>
<protein>
    <submittedName>
        <fullName evidence="2">Genomic scaffold, ProqFM164S03</fullName>
    </submittedName>
</protein>
<reference evidence="2" key="1">
    <citation type="journal article" date="2014" name="Nat. Commun.">
        <title>Multiple recent horizontal transfers of a large genomic region in cheese making fungi.</title>
        <authorList>
            <person name="Cheeseman K."/>
            <person name="Ropars J."/>
            <person name="Renault P."/>
            <person name="Dupont J."/>
            <person name="Gouzy J."/>
            <person name="Branca A."/>
            <person name="Abraham A.L."/>
            <person name="Ceppi M."/>
            <person name="Conseiller E."/>
            <person name="Debuchy R."/>
            <person name="Malagnac F."/>
            <person name="Goarin A."/>
            <person name="Silar P."/>
            <person name="Lacoste S."/>
            <person name="Sallet E."/>
            <person name="Bensimon A."/>
            <person name="Giraud T."/>
            <person name="Brygoo Y."/>
        </authorList>
    </citation>
    <scope>NUCLEOTIDE SEQUENCE [LARGE SCALE GENOMIC DNA]</scope>
    <source>
        <strain evidence="2">FM164</strain>
    </source>
</reference>
<evidence type="ECO:0000313" key="2">
    <source>
        <dbReference type="EMBL" id="CDM34320.1"/>
    </source>
</evidence>
<gene>
    <name evidence="2" type="ORF">PROQFM164_S03g001044</name>
</gene>
<dbReference type="AlphaFoldDB" id="W6QCY5"/>
<dbReference type="Proteomes" id="UP000030686">
    <property type="component" value="Unassembled WGS sequence"/>
</dbReference>
<accession>W6QCY5</accession>
<proteinExistence type="predicted"/>